<accession>A0AAE4SCB4</accession>
<reference evidence="2" key="1">
    <citation type="submission" date="2023-06" db="EMBL/GenBank/DDBJ databases">
        <title>Genome sequence of Methancorpusculaceae sp. Ag1.</title>
        <authorList>
            <person name="Protasov E."/>
            <person name="Platt K."/>
            <person name="Poehlein A."/>
            <person name="Daniel R."/>
            <person name="Brune A."/>
        </authorList>
    </citation>
    <scope>NUCLEOTIDE SEQUENCE</scope>
    <source>
        <strain evidence="2">Ag1</strain>
    </source>
</reference>
<dbReference type="EMBL" id="JAWDKA010000009">
    <property type="protein sequence ID" value="MDV0442355.1"/>
    <property type="molecule type" value="Genomic_DNA"/>
</dbReference>
<sequence>MYILMDDKEQMVFKGKFTILVVLLNIIIFSAAVAICVWAILDDSYWFKLPVVVAAVLICAASVLIFVPRYKATKAWLQVHGTTKEERLALAKKEDDEYRARIRAELEAEMREEENKDKEGL</sequence>
<comment type="caution">
    <text evidence="2">The sequence shown here is derived from an EMBL/GenBank/DDBJ whole genome shotgun (WGS) entry which is preliminary data.</text>
</comment>
<evidence type="ECO:0000313" key="3">
    <source>
        <dbReference type="Proteomes" id="UP001273136"/>
    </source>
</evidence>
<gene>
    <name evidence="2" type="ORF">McpAg1_15920</name>
</gene>
<dbReference type="AlphaFoldDB" id="A0AAE4SCB4"/>
<keyword evidence="1" id="KW-1133">Transmembrane helix</keyword>
<name>A0AAE4SCB4_9EURY</name>
<keyword evidence="3" id="KW-1185">Reference proteome</keyword>
<proteinExistence type="predicted"/>
<keyword evidence="1" id="KW-0472">Membrane</keyword>
<feature type="transmembrane region" description="Helical" evidence="1">
    <location>
        <begin position="20"/>
        <end position="41"/>
    </location>
</feature>
<feature type="transmembrane region" description="Helical" evidence="1">
    <location>
        <begin position="47"/>
        <end position="67"/>
    </location>
</feature>
<organism evidence="2 3">
    <name type="scientific">Methanorbis furvi</name>
    <dbReference type="NCBI Taxonomy" id="3028299"/>
    <lineage>
        <taxon>Archaea</taxon>
        <taxon>Methanobacteriati</taxon>
        <taxon>Methanobacteriota</taxon>
        <taxon>Stenosarchaea group</taxon>
        <taxon>Methanomicrobia</taxon>
        <taxon>Methanomicrobiales</taxon>
        <taxon>Methanocorpusculaceae</taxon>
        <taxon>Methanorbis</taxon>
    </lineage>
</organism>
<evidence type="ECO:0000313" key="2">
    <source>
        <dbReference type="EMBL" id="MDV0442355.1"/>
    </source>
</evidence>
<protein>
    <submittedName>
        <fullName evidence="2">Uncharacterized protein</fullName>
    </submittedName>
</protein>
<dbReference type="Proteomes" id="UP001273136">
    <property type="component" value="Unassembled WGS sequence"/>
</dbReference>
<keyword evidence="1" id="KW-0812">Transmembrane</keyword>
<evidence type="ECO:0000256" key="1">
    <source>
        <dbReference type="SAM" id="Phobius"/>
    </source>
</evidence>